<dbReference type="AlphaFoldDB" id="A0A7Y0A579"/>
<evidence type="ECO:0000259" key="6">
    <source>
        <dbReference type="Pfam" id="PF07291"/>
    </source>
</evidence>
<feature type="transmembrane region" description="Helical" evidence="5">
    <location>
        <begin position="50"/>
        <end position="68"/>
    </location>
</feature>
<dbReference type="Pfam" id="PF07291">
    <property type="entry name" value="MauE"/>
    <property type="match status" value="1"/>
</dbReference>
<comment type="subcellular location">
    <subcellularLocation>
        <location evidence="1">Membrane</location>
        <topology evidence="1">Multi-pass membrane protein</topology>
    </subcellularLocation>
</comment>
<keyword evidence="4 5" id="KW-0472">Membrane</keyword>
<keyword evidence="2 5" id="KW-0812">Transmembrane</keyword>
<evidence type="ECO:0000313" key="7">
    <source>
        <dbReference type="EMBL" id="NML56773.1"/>
    </source>
</evidence>
<evidence type="ECO:0000313" key="8">
    <source>
        <dbReference type="Proteomes" id="UP000552615"/>
    </source>
</evidence>
<feature type="domain" description="Methylamine utilisation protein MauE" evidence="6">
    <location>
        <begin position="6"/>
        <end position="132"/>
    </location>
</feature>
<dbReference type="UniPathway" id="UPA00895"/>
<evidence type="ECO:0000256" key="4">
    <source>
        <dbReference type="ARBA" id="ARBA00023136"/>
    </source>
</evidence>
<sequence length="505" mass="58292">MKTFKSKFVEYTSYFFILLFCYASISKMMDFENFQFQIGQSPLLSSYATIVSYGILAAELVVSTVLIFETTRRAGLYISFTLMVLFSLYIYIILNYSNFVPCSCGGILEKMSWRTHLVFNLLTVALSAAALLIQASIMKRSVLSPLLLMTGLTLLGTGSMLYLYHRSEYFVQKENNFVRKFLPHAVDEEDRFDLKVNSYYFAGSDNDVLYLGNHTTPFVLSAIDVNFRELKTLQIIPDQADFSFNSSKFLVRNQKYYLWDGTVPVLYQGDIGKPNMTTISYKDSHFSQLQALDNGFFVMLTYSPREKIQALALLSSGPTQERVKIYPGLLEKTNDGIFDTDGKLTVDPYNNNVIYTYSYMNKFIVLDQYLQRKKVFHTIDDLSHQEIDVIQLKNGQKKMKKNPITVNKFTFAYRGLLFIESDRPGKLENNINHKQSIIIDIYSTNSQQYLGSFLLPNPQSSKKTQFYIKDNRLYVMIENELIRYRFAQNIVKQFKSGEAENLNTE</sequence>
<gene>
    <name evidence="7" type="ORF">HHL20_05400</name>
</gene>
<accession>A0A7Y0A579</accession>
<feature type="transmembrane region" description="Helical" evidence="5">
    <location>
        <begin position="74"/>
        <end position="96"/>
    </location>
</feature>
<protein>
    <submittedName>
        <fullName evidence="7">Tellurium resistance protein TerC</fullName>
    </submittedName>
</protein>
<keyword evidence="3 5" id="KW-1133">Transmembrane helix</keyword>
<dbReference type="InterPro" id="IPR009908">
    <property type="entry name" value="Methylamine_util_MauE"/>
</dbReference>
<organism evidence="7 8">
    <name type="scientific">Chryseobacterium cheonjiense</name>
    <dbReference type="NCBI Taxonomy" id="2728845"/>
    <lineage>
        <taxon>Bacteria</taxon>
        <taxon>Pseudomonadati</taxon>
        <taxon>Bacteroidota</taxon>
        <taxon>Flavobacteriia</taxon>
        <taxon>Flavobacteriales</taxon>
        <taxon>Weeksellaceae</taxon>
        <taxon>Chryseobacterium group</taxon>
        <taxon>Chryseobacterium</taxon>
    </lineage>
</organism>
<evidence type="ECO:0000256" key="3">
    <source>
        <dbReference type="ARBA" id="ARBA00022989"/>
    </source>
</evidence>
<evidence type="ECO:0000256" key="5">
    <source>
        <dbReference type="SAM" id="Phobius"/>
    </source>
</evidence>
<dbReference type="Proteomes" id="UP000552615">
    <property type="component" value="Unassembled WGS sequence"/>
</dbReference>
<feature type="transmembrane region" description="Helical" evidence="5">
    <location>
        <begin position="143"/>
        <end position="164"/>
    </location>
</feature>
<proteinExistence type="predicted"/>
<comment type="caution">
    <text evidence="7">The sequence shown here is derived from an EMBL/GenBank/DDBJ whole genome shotgun (WGS) entry which is preliminary data.</text>
</comment>
<keyword evidence="8" id="KW-1185">Reference proteome</keyword>
<evidence type="ECO:0000256" key="1">
    <source>
        <dbReference type="ARBA" id="ARBA00004141"/>
    </source>
</evidence>
<name>A0A7Y0A579_9FLAO</name>
<reference evidence="7 8" key="1">
    <citation type="submission" date="2020-04" db="EMBL/GenBank/DDBJ databases">
        <title>Chryseobacterium sp. RJ-7-14 sp. nov., isolated from Jeju soil.</title>
        <authorList>
            <person name="Dahal R.H."/>
            <person name="Chaudhary D.K."/>
        </authorList>
    </citation>
    <scope>NUCLEOTIDE SEQUENCE [LARGE SCALE GENOMIC DNA]</scope>
    <source>
        <strain evidence="7 8">RJ-7-14</strain>
    </source>
</reference>
<evidence type="ECO:0000256" key="2">
    <source>
        <dbReference type="ARBA" id="ARBA00022692"/>
    </source>
</evidence>
<dbReference type="GO" id="GO:0016020">
    <property type="term" value="C:membrane"/>
    <property type="evidence" value="ECO:0007669"/>
    <property type="project" value="UniProtKB-SubCell"/>
</dbReference>
<feature type="transmembrane region" description="Helical" evidence="5">
    <location>
        <begin position="117"/>
        <end position="137"/>
    </location>
</feature>
<dbReference type="EMBL" id="JABBGF010000001">
    <property type="protein sequence ID" value="NML56773.1"/>
    <property type="molecule type" value="Genomic_DNA"/>
</dbReference>
<feature type="transmembrane region" description="Helical" evidence="5">
    <location>
        <begin position="12"/>
        <end position="29"/>
    </location>
</feature>
<dbReference type="RefSeq" id="WP_169230146.1">
    <property type="nucleotide sequence ID" value="NZ_JABBGF010000001.1"/>
</dbReference>
<dbReference type="GO" id="GO:0030416">
    <property type="term" value="P:methylamine metabolic process"/>
    <property type="evidence" value="ECO:0007669"/>
    <property type="project" value="InterPro"/>
</dbReference>